<sequence>MPRSPPKRLAHSLAMDSSFSPIEEEELEAVAEPLKRQGSIRKVLPATPGVPDPAKLVERTNSLPGIRSTSQYGPYFTEYSLIPEYNMLQGCAIPGVYCVPAANTPLMWFGVIFVRQGPYVGGVFRFNIVIPENFPDGGCPKVEFQSKLFHPQISPEGDFNIGRGFSEWNKNMHHIWQVVDYVRKSFLKIDPGQPVNEEAAKMYKMNHEKFMAEAKKCVSLSIQRIYDLSPTDDPHYISFEPFDSKTHESLREKIYSQESSSEDSRGLSWVASNSTKPFSVPISGVIQNSS</sequence>
<evidence type="ECO:0000259" key="2">
    <source>
        <dbReference type="PROSITE" id="PS50127"/>
    </source>
</evidence>
<gene>
    <name evidence="3" type="ORF">CLODIP_2_CD15178</name>
</gene>
<dbReference type="EMBL" id="CADEPI010000086">
    <property type="protein sequence ID" value="CAB3373514.1"/>
    <property type="molecule type" value="Genomic_DNA"/>
</dbReference>
<keyword evidence="4" id="KW-1185">Reference proteome</keyword>
<organism evidence="3 4">
    <name type="scientific">Cloeon dipterum</name>
    <dbReference type="NCBI Taxonomy" id="197152"/>
    <lineage>
        <taxon>Eukaryota</taxon>
        <taxon>Metazoa</taxon>
        <taxon>Ecdysozoa</taxon>
        <taxon>Arthropoda</taxon>
        <taxon>Hexapoda</taxon>
        <taxon>Insecta</taxon>
        <taxon>Pterygota</taxon>
        <taxon>Palaeoptera</taxon>
        <taxon>Ephemeroptera</taxon>
        <taxon>Pisciforma</taxon>
        <taxon>Baetidae</taxon>
        <taxon>Cloeon</taxon>
    </lineage>
</organism>
<comment type="caution">
    <text evidence="3">The sequence shown here is derived from an EMBL/GenBank/DDBJ whole genome shotgun (WGS) entry which is preliminary data.</text>
</comment>
<feature type="region of interest" description="Disordered" evidence="1">
    <location>
        <begin position="251"/>
        <end position="280"/>
    </location>
</feature>
<dbReference type="PROSITE" id="PS50127">
    <property type="entry name" value="UBC_2"/>
    <property type="match status" value="1"/>
</dbReference>
<dbReference type="AlphaFoldDB" id="A0A8S1CQ02"/>
<reference evidence="3 4" key="1">
    <citation type="submission" date="2020-04" db="EMBL/GenBank/DDBJ databases">
        <authorList>
            <person name="Alioto T."/>
            <person name="Alioto T."/>
            <person name="Gomez Garrido J."/>
        </authorList>
    </citation>
    <scope>NUCLEOTIDE SEQUENCE [LARGE SCALE GENOMIC DNA]</scope>
</reference>
<dbReference type="InterPro" id="IPR000608">
    <property type="entry name" value="UBC"/>
</dbReference>
<dbReference type="Proteomes" id="UP000494165">
    <property type="component" value="Unassembled WGS sequence"/>
</dbReference>
<accession>A0A8S1CQ02</accession>
<dbReference type="InterPro" id="IPR050113">
    <property type="entry name" value="Ub_conjugating_enzyme"/>
</dbReference>
<dbReference type="SMART" id="SM00212">
    <property type="entry name" value="UBCc"/>
    <property type="match status" value="1"/>
</dbReference>
<proteinExistence type="predicted"/>
<evidence type="ECO:0000313" key="3">
    <source>
        <dbReference type="EMBL" id="CAB3373514.1"/>
    </source>
</evidence>
<dbReference type="Gene3D" id="3.10.110.10">
    <property type="entry name" value="Ubiquitin Conjugating Enzyme"/>
    <property type="match status" value="1"/>
</dbReference>
<dbReference type="SUPFAM" id="SSF54495">
    <property type="entry name" value="UBC-like"/>
    <property type="match status" value="1"/>
</dbReference>
<dbReference type="Pfam" id="PF00179">
    <property type="entry name" value="UQ_con"/>
    <property type="match status" value="1"/>
</dbReference>
<feature type="domain" description="UBC core" evidence="2">
    <location>
        <begin position="76"/>
        <end position="223"/>
    </location>
</feature>
<dbReference type="OrthoDB" id="5596422at2759"/>
<dbReference type="InterPro" id="IPR016135">
    <property type="entry name" value="UBQ-conjugating_enzyme/RWD"/>
</dbReference>
<dbReference type="CDD" id="cd23814">
    <property type="entry name" value="UEV_AKTIP"/>
    <property type="match status" value="1"/>
</dbReference>
<evidence type="ECO:0000256" key="1">
    <source>
        <dbReference type="SAM" id="MobiDB-lite"/>
    </source>
</evidence>
<protein>
    <recommendedName>
        <fullName evidence="2">UBC core domain-containing protein</fullName>
    </recommendedName>
</protein>
<dbReference type="PANTHER" id="PTHR24067">
    <property type="entry name" value="UBIQUITIN-CONJUGATING ENZYME E2"/>
    <property type="match status" value="1"/>
</dbReference>
<name>A0A8S1CQ02_9INSE</name>
<evidence type="ECO:0000313" key="4">
    <source>
        <dbReference type="Proteomes" id="UP000494165"/>
    </source>
</evidence>